<feature type="region of interest" description="Disordered" evidence="1">
    <location>
        <begin position="136"/>
        <end position="156"/>
    </location>
</feature>
<proteinExistence type="predicted"/>
<evidence type="ECO:0000313" key="2">
    <source>
        <dbReference type="EMBL" id="CAD7638791.1"/>
    </source>
</evidence>
<accession>A0A7R9LBV0</accession>
<dbReference type="AlphaFoldDB" id="A0A7R9LBV0"/>
<sequence>MMASFFDNLRSGVQHIETEVKRLKQMTDNSYQRSEEQVMADLMKAKQFDSNVRTTYVEVTQLYNEVKGADRPLIAFRSDRRLIQSMATDTIVNVITTPMLLLPSVSNRSSSSRSSMSSKLAESVISISGSVSGYVSGKRNCSTTSSANQIKHSITS</sequence>
<dbReference type="Proteomes" id="UP000728032">
    <property type="component" value="Unassembled WGS sequence"/>
</dbReference>
<feature type="compositionally biased region" description="Polar residues" evidence="1">
    <location>
        <begin position="139"/>
        <end position="156"/>
    </location>
</feature>
<dbReference type="EMBL" id="CAJPVJ010000304">
    <property type="protein sequence ID" value="CAG2161995.1"/>
    <property type="molecule type" value="Genomic_DNA"/>
</dbReference>
<evidence type="ECO:0000256" key="1">
    <source>
        <dbReference type="SAM" id="MobiDB-lite"/>
    </source>
</evidence>
<organism evidence="2">
    <name type="scientific">Oppiella nova</name>
    <dbReference type="NCBI Taxonomy" id="334625"/>
    <lineage>
        <taxon>Eukaryota</taxon>
        <taxon>Metazoa</taxon>
        <taxon>Ecdysozoa</taxon>
        <taxon>Arthropoda</taxon>
        <taxon>Chelicerata</taxon>
        <taxon>Arachnida</taxon>
        <taxon>Acari</taxon>
        <taxon>Acariformes</taxon>
        <taxon>Sarcoptiformes</taxon>
        <taxon>Oribatida</taxon>
        <taxon>Brachypylina</taxon>
        <taxon>Oppioidea</taxon>
        <taxon>Oppiidae</taxon>
        <taxon>Oppiella</taxon>
    </lineage>
</organism>
<evidence type="ECO:0000313" key="3">
    <source>
        <dbReference type="Proteomes" id="UP000728032"/>
    </source>
</evidence>
<protein>
    <submittedName>
        <fullName evidence="2">Uncharacterized protein</fullName>
    </submittedName>
</protein>
<dbReference type="EMBL" id="OC915129">
    <property type="protein sequence ID" value="CAD7638791.1"/>
    <property type="molecule type" value="Genomic_DNA"/>
</dbReference>
<keyword evidence="3" id="KW-1185">Reference proteome</keyword>
<dbReference type="Gene3D" id="6.10.250.1400">
    <property type="match status" value="1"/>
</dbReference>
<dbReference type="OrthoDB" id="6521338at2759"/>
<name>A0A7R9LBV0_9ACAR</name>
<gene>
    <name evidence="2" type="ORF">ONB1V03_LOCUS1596</name>
</gene>
<reference evidence="2" key="1">
    <citation type="submission" date="2020-11" db="EMBL/GenBank/DDBJ databases">
        <authorList>
            <person name="Tran Van P."/>
        </authorList>
    </citation>
    <scope>NUCLEOTIDE SEQUENCE</scope>
</reference>